<feature type="transmembrane region" description="Helical" evidence="6">
    <location>
        <begin position="133"/>
        <end position="153"/>
    </location>
</feature>
<dbReference type="GeneID" id="95417026"/>
<dbReference type="Pfam" id="PF09335">
    <property type="entry name" value="VTT_dom"/>
    <property type="match status" value="1"/>
</dbReference>
<dbReference type="Proteomes" id="UP000007257">
    <property type="component" value="Chromosome"/>
</dbReference>
<evidence type="ECO:0000256" key="6">
    <source>
        <dbReference type="SAM" id="Phobius"/>
    </source>
</evidence>
<evidence type="ECO:0000256" key="1">
    <source>
        <dbReference type="ARBA" id="ARBA00004651"/>
    </source>
</evidence>
<gene>
    <name evidence="8" type="ordered locus">Rahaq_2348</name>
    <name evidence="9" type="ORF">ACFPK4_25075</name>
</gene>
<reference evidence="9 11" key="3">
    <citation type="submission" date="2024-09" db="EMBL/GenBank/DDBJ databases">
        <title>Genomes of Rahnella.</title>
        <authorList>
            <person name="Mnguni F.C."/>
            <person name="Shin G.Y."/>
            <person name="Coutinho T."/>
        </authorList>
    </citation>
    <scope>NUCLEOTIDE SEQUENCE [LARGE SCALE GENOMIC DNA]</scope>
    <source>
        <strain evidence="9 11">20WA0057</strain>
    </source>
</reference>
<keyword evidence="11" id="KW-1185">Reference proteome</keyword>
<feature type="transmembrane region" description="Helical" evidence="6">
    <location>
        <begin position="165"/>
        <end position="185"/>
    </location>
</feature>
<dbReference type="RefSeq" id="WP_013575657.1">
    <property type="nucleotide sequence ID" value="NC_015061.1"/>
</dbReference>
<feature type="domain" description="VTT" evidence="7">
    <location>
        <begin position="28"/>
        <end position="153"/>
    </location>
</feature>
<dbReference type="OrthoDB" id="9780918at2"/>
<proteinExistence type="predicted"/>
<dbReference type="InterPro" id="IPR051311">
    <property type="entry name" value="DedA_domain"/>
</dbReference>
<keyword evidence="3 6" id="KW-0812">Transmembrane</keyword>
<evidence type="ECO:0000256" key="4">
    <source>
        <dbReference type="ARBA" id="ARBA00022989"/>
    </source>
</evidence>
<dbReference type="AlphaFoldDB" id="A0A0H3FG84"/>
<evidence type="ECO:0000313" key="9">
    <source>
        <dbReference type="EMBL" id="MFD3226818.1"/>
    </source>
</evidence>
<evidence type="ECO:0000313" key="10">
    <source>
        <dbReference type="Proteomes" id="UP000007257"/>
    </source>
</evidence>
<evidence type="ECO:0000256" key="5">
    <source>
        <dbReference type="ARBA" id="ARBA00023136"/>
    </source>
</evidence>
<evidence type="ECO:0000313" key="8">
    <source>
        <dbReference type="EMBL" id="ADW73957.1"/>
    </source>
</evidence>
<feature type="transmembrane region" description="Helical" evidence="6">
    <location>
        <begin position="16"/>
        <end position="37"/>
    </location>
</feature>
<reference evidence="8 10" key="2">
    <citation type="journal article" date="2012" name="J. Bacteriol.">
        <title>Complete Genome Sequence of Rahnella sp. Strain Y9602, a Gammaproteobacterium Isolate from Metal- and Radionuclide-Contaminated Soil.</title>
        <authorList>
            <person name="Martinez R.J."/>
            <person name="Bruce D."/>
            <person name="Detter C."/>
            <person name="Goodwin L.A."/>
            <person name="Han J."/>
            <person name="Han C.S."/>
            <person name="Held B."/>
            <person name="Land M.L."/>
            <person name="Mikhailova N."/>
            <person name="Nolan M."/>
            <person name="Pennacchio L."/>
            <person name="Pitluck S."/>
            <person name="Tapia R."/>
            <person name="Woyke T."/>
            <person name="Sobecky P.A."/>
        </authorList>
    </citation>
    <scope>NUCLEOTIDE SEQUENCE [LARGE SCALE GENOMIC DNA]</scope>
    <source>
        <strain evidence="8 10">Y9602</strain>
    </source>
</reference>
<dbReference type="EMBL" id="JBHUCJ010000111">
    <property type="protein sequence ID" value="MFD3226818.1"/>
    <property type="molecule type" value="Genomic_DNA"/>
</dbReference>
<dbReference type="HOGENOM" id="CLU_1426776_0_0_6"/>
<evidence type="ECO:0000256" key="3">
    <source>
        <dbReference type="ARBA" id="ARBA00022692"/>
    </source>
</evidence>
<keyword evidence="2" id="KW-1003">Cell membrane</keyword>
<protein>
    <submittedName>
        <fullName evidence="9">DedA family protein</fullName>
    </submittedName>
    <submittedName>
        <fullName evidence="8">SNARE associated Golgi protein-related protein</fullName>
    </submittedName>
</protein>
<feature type="transmembrane region" description="Helical" evidence="6">
    <location>
        <begin position="43"/>
        <end position="66"/>
    </location>
</feature>
<comment type="subcellular location">
    <subcellularLocation>
        <location evidence="1">Cell membrane</location>
        <topology evidence="1">Multi-pass membrane protein</topology>
    </subcellularLocation>
</comment>
<evidence type="ECO:0000259" key="7">
    <source>
        <dbReference type="Pfam" id="PF09335"/>
    </source>
</evidence>
<dbReference type="InterPro" id="IPR032816">
    <property type="entry name" value="VTT_dom"/>
</dbReference>
<dbReference type="PANTHER" id="PTHR42709">
    <property type="entry name" value="ALKALINE PHOSPHATASE LIKE PROTEIN"/>
    <property type="match status" value="1"/>
</dbReference>
<evidence type="ECO:0000313" key="11">
    <source>
        <dbReference type="Proteomes" id="UP001598201"/>
    </source>
</evidence>
<dbReference type="PANTHER" id="PTHR42709:SF6">
    <property type="entry name" value="UNDECAPRENYL PHOSPHATE TRANSPORTER A"/>
    <property type="match status" value="1"/>
</dbReference>
<dbReference type="Proteomes" id="UP001598201">
    <property type="component" value="Unassembled WGS sequence"/>
</dbReference>
<organism evidence="8 10">
    <name type="scientific">Rahnella sp. (strain Y9602)</name>
    <dbReference type="NCBI Taxonomy" id="2703885"/>
    <lineage>
        <taxon>Bacteria</taxon>
        <taxon>Pseudomonadati</taxon>
        <taxon>Pseudomonadota</taxon>
        <taxon>Gammaproteobacteria</taxon>
        <taxon>Enterobacterales</taxon>
        <taxon>Yersiniaceae</taxon>
        <taxon>Rahnella</taxon>
    </lineage>
</organism>
<keyword evidence="5 6" id="KW-0472">Membrane</keyword>
<keyword evidence="4 6" id="KW-1133">Transmembrane helix</keyword>
<dbReference type="eggNOG" id="COG0586">
    <property type="taxonomic scope" value="Bacteria"/>
</dbReference>
<evidence type="ECO:0000256" key="2">
    <source>
        <dbReference type="ARBA" id="ARBA00022475"/>
    </source>
</evidence>
<dbReference type="EMBL" id="CP002505">
    <property type="protein sequence ID" value="ADW73957.1"/>
    <property type="molecule type" value="Genomic_DNA"/>
</dbReference>
<accession>A0A0H3FG84</accession>
<reference evidence="10" key="1">
    <citation type="submission" date="2011-01" db="EMBL/GenBank/DDBJ databases">
        <title>Complete sequence of chromosome of Rahnella sp. Y9602.</title>
        <authorList>
            <consortium name="US DOE Joint Genome Institute"/>
            <person name="Lucas S."/>
            <person name="Copeland A."/>
            <person name="Lapidus A."/>
            <person name="Cheng J.-F."/>
            <person name="Goodwin L."/>
            <person name="Pitluck S."/>
            <person name="Lu M."/>
            <person name="Detter J.C."/>
            <person name="Han C."/>
            <person name="Tapia R."/>
            <person name="Land M."/>
            <person name="Hauser L."/>
            <person name="Kyrpides N."/>
            <person name="Ivanova N."/>
            <person name="Ovchinnikova G."/>
            <person name="Pagani I."/>
            <person name="Sobecky P.A."/>
            <person name="Martinez R.J."/>
            <person name="Woyke T."/>
        </authorList>
    </citation>
    <scope>NUCLEOTIDE SEQUENCE [LARGE SCALE GENOMIC DNA]</scope>
    <source>
        <strain evidence="10">Y9602</strain>
    </source>
</reference>
<name>A0A0H3FG84_RAHSY</name>
<dbReference type="GO" id="GO:0005886">
    <property type="term" value="C:plasma membrane"/>
    <property type="evidence" value="ECO:0007669"/>
    <property type="project" value="UniProtKB-SubCell"/>
</dbReference>
<dbReference type="KEGG" id="rah:Rahaq_2348"/>
<sequence length="189" mass="20699">MFSLETLETLIRAHGLLIMTPLAILEGPVVTVIAGYFVRLGYFSLSAMLTVVMIGEVLGDIIFYSLGRWVIKADGQPPAWLARLGLTQPRLEKMVKSFDRKGGRLLVLAKLTHSAGALVLTGAGMARMPLVPFLFYNIIAAVPKSLFLLGIGWMFGDIIAQVNNWIAWVSLGLFILLAVTGVIWLKSKQ</sequence>